<evidence type="ECO:0000256" key="1">
    <source>
        <dbReference type="ARBA" id="ARBA00022723"/>
    </source>
</evidence>
<dbReference type="Gene3D" id="1.20.120.910">
    <property type="entry name" value="DksA, coiled-coil domain"/>
    <property type="match status" value="1"/>
</dbReference>
<comment type="caution">
    <text evidence="6">The sequence shown here is derived from an EMBL/GenBank/DDBJ whole genome shotgun (WGS) entry which is preliminary data.</text>
</comment>
<gene>
    <name evidence="6" type="ORF">ACFQO6_06065</name>
</gene>
<evidence type="ECO:0000256" key="4">
    <source>
        <dbReference type="PROSITE-ProRule" id="PRU00510"/>
    </source>
</evidence>
<dbReference type="EMBL" id="JBHTCH010000004">
    <property type="protein sequence ID" value="MFC7359829.1"/>
    <property type="molecule type" value="Genomic_DNA"/>
</dbReference>
<dbReference type="PROSITE" id="PS51128">
    <property type="entry name" value="ZF_DKSA_2"/>
    <property type="match status" value="1"/>
</dbReference>
<dbReference type="Pfam" id="PF01258">
    <property type="entry name" value="zf-dskA_traR"/>
    <property type="match status" value="1"/>
</dbReference>
<evidence type="ECO:0000313" key="6">
    <source>
        <dbReference type="EMBL" id="MFC7359829.1"/>
    </source>
</evidence>
<evidence type="ECO:0000256" key="3">
    <source>
        <dbReference type="ARBA" id="ARBA00022833"/>
    </source>
</evidence>
<sequence length="113" mass="12229">MPSEFVEAARGELRQQRTFRINQLIQLDATRPVAVAGTVRKEVHAKLNAGAMTVLSDIDSALRRIEHGTYGCCQGCGKPVSLQRLTALPMAPLCGSCQRAAGKRSAFDDTNQT</sequence>
<proteinExistence type="predicted"/>
<protein>
    <submittedName>
        <fullName evidence="6">TraR/DksA family transcriptional regulator</fullName>
    </submittedName>
</protein>
<evidence type="ECO:0000313" key="7">
    <source>
        <dbReference type="Proteomes" id="UP001596524"/>
    </source>
</evidence>
<dbReference type="Proteomes" id="UP001596524">
    <property type="component" value="Unassembled WGS sequence"/>
</dbReference>
<name>A0ABW2N020_9ACTN</name>
<keyword evidence="1" id="KW-0479">Metal-binding</keyword>
<evidence type="ECO:0000259" key="5">
    <source>
        <dbReference type="Pfam" id="PF01258"/>
    </source>
</evidence>
<dbReference type="PANTHER" id="PTHR33823:SF4">
    <property type="entry name" value="GENERAL STRESS PROTEIN 16O"/>
    <property type="match status" value="1"/>
</dbReference>
<evidence type="ECO:0000256" key="2">
    <source>
        <dbReference type="ARBA" id="ARBA00022771"/>
    </source>
</evidence>
<keyword evidence="3" id="KW-0862">Zinc</keyword>
<dbReference type="SUPFAM" id="SSF57716">
    <property type="entry name" value="Glucocorticoid receptor-like (DNA-binding domain)"/>
    <property type="match status" value="1"/>
</dbReference>
<organism evidence="6 7">
    <name type="scientific">Nocardioides astragali</name>
    <dbReference type="NCBI Taxonomy" id="1776736"/>
    <lineage>
        <taxon>Bacteria</taxon>
        <taxon>Bacillati</taxon>
        <taxon>Actinomycetota</taxon>
        <taxon>Actinomycetes</taxon>
        <taxon>Propionibacteriales</taxon>
        <taxon>Nocardioidaceae</taxon>
        <taxon>Nocardioides</taxon>
    </lineage>
</organism>
<feature type="zinc finger region" description="dksA C4-type" evidence="4">
    <location>
        <begin position="73"/>
        <end position="97"/>
    </location>
</feature>
<dbReference type="PANTHER" id="PTHR33823">
    <property type="entry name" value="RNA POLYMERASE-BINDING TRANSCRIPTION FACTOR DKSA-RELATED"/>
    <property type="match status" value="1"/>
</dbReference>
<dbReference type="InterPro" id="IPR000962">
    <property type="entry name" value="Znf_DskA_TraR"/>
</dbReference>
<dbReference type="RefSeq" id="WP_255889945.1">
    <property type="nucleotide sequence ID" value="NZ_JAFMZM010000002.1"/>
</dbReference>
<keyword evidence="2" id="KW-0863">Zinc-finger</keyword>
<accession>A0ABW2N020</accession>
<feature type="domain" description="Zinc finger DksA/TraR C4-type" evidence="5">
    <location>
        <begin position="68"/>
        <end position="100"/>
    </location>
</feature>
<reference evidence="7" key="1">
    <citation type="journal article" date="2019" name="Int. J. Syst. Evol. Microbiol.">
        <title>The Global Catalogue of Microorganisms (GCM) 10K type strain sequencing project: providing services to taxonomists for standard genome sequencing and annotation.</title>
        <authorList>
            <consortium name="The Broad Institute Genomics Platform"/>
            <consortium name="The Broad Institute Genome Sequencing Center for Infectious Disease"/>
            <person name="Wu L."/>
            <person name="Ma J."/>
        </authorList>
    </citation>
    <scope>NUCLEOTIDE SEQUENCE [LARGE SCALE GENOMIC DNA]</scope>
    <source>
        <strain evidence="7">FCH27</strain>
    </source>
</reference>
<keyword evidence="7" id="KW-1185">Reference proteome</keyword>